<dbReference type="Proteomes" id="UP000183180">
    <property type="component" value="Unassembled WGS sequence"/>
</dbReference>
<sequence length="33" mass="3517">MLDPIAQFSLWLQSPGVAPIVDAFVAFLRSIGG</sequence>
<proteinExistence type="predicted"/>
<evidence type="ECO:0000313" key="2">
    <source>
        <dbReference type="Proteomes" id="UP000183180"/>
    </source>
</evidence>
<accession>A0A1H2J260</accession>
<protein>
    <submittedName>
        <fullName evidence="1">Uncharacterized protein</fullName>
    </submittedName>
</protein>
<dbReference type="STRING" id="158898.SAMN04488548_1341658"/>
<evidence type="ECO:0000313" key="1">
    <source>
        <dbReference type="EMBL" id="SDU50513.1"/>
    </source>
</evidence>
<reference evidence="1 2" key="1">
    <citation type="submission" date="2016-10" db="EMBL/GenBank/DDBJ databases">
        <authorList>
            <person name="de Groot N.N."/>
        </authorList>
    </citation>
    <scope>NUCLEOTIDE SEQUENCE [LARGE SCALE GENOMIC DNA]</scope>
    <source>
        <strain evidence="1 2">DSM 44215</strain>
    </source>
</reference>
<organism evidence="1 2">
    <name type="scientific">Gordonia westfalica</name>
    <dbReference type="NCBI Taxonomy" id="158898"/>
    <lineage>
        <taxon>Bacteria</taxon>
        <taxon>Bacillati</taxon>
        <taxon>Actinomycetota</taxon>
        <taxon>Actinomycetes</taxon>
        <taxon>Mycobacteriales</taxon>
        <taxon>Gordoniaceae</taxon>
        <taxon>Gordonia</taxon>
    </lineage>
</organism>
<gene>
    <name evidence="1" type="ORF">SAMN04488548_1341658</name>
</gene>
<name>A0A1H2J260_9ACTN</name>
<dbReference type="EMBL" id="FNLM01000034">
    <property type="protein sequence ID" value="SDU50513.1"/>
    <property type="molecule type" value="Genomic_DNA"/>
</dbReference>
<dbReference type="AlphaFoldDB" id="A0A1H2J260"/>